<dbReference type="Proteomes" id="UP001274896">
    <property type="component" value="Unassembled WGS sequence"/>
</dbReference>
<dbReference type="PANTHER" id="PTHR11373:SF4">
    <property type="entry name" value="DEOXYNUCLEOSIDE TRIPHOSPHATE TRIPHOSPHOHYDROLASE SAMHD1"/>
    <property type="match status" value="1"/>
</dbReference>
<protein>
    <recommendedName>
        <fullName evidence="2">HD domain-containing protein</fullName>
    </recommendedName>
</protein>
<reference evidence="3" key="1">
    <citation type="submission" date="2023-06" db="EMBL/GenBank/DDBJ databases">
        <title>Male Hemibagrus guttatus genome.</title>
        <authorList>
            <person name="Bian C."/>
        </authorList>
    </citation>
    <scope>NUCLEOTIDE SEQUENCE</scope>
    <source>
        <strain evidence="3">Male_cb2023</strain>
        <tissue evidence="3">Muscle</tissue>
    </source>
</reference>
<dbReference type="Gene3D" id="3.30.70.2760">
    <property type="match status" value="1"/>
</dbReference>
<comment type="similarity">
    <text evidence="1">Belongs to the SAMHD1 family.</text>
</comment>
<dbReference type="InterPro" id="IPR006674">
    <property type="entry name" value="HD_domain"/>
</dbReference>
<dbReference type="Pfam" id="PF01966">
    <property type="entry name" value="HD"/>
    <property type="match status" value="1"/>
</dbReference>
<dbReference type="GO" id="GO:0006203">
    <property type="term" value="P:dGTP catabolic process"/>
    <property type="evidence" value="ECO:0007669"/>
    <property type="project" value="TreeGrafter"/>
</dbReference>
<accession>A0AAE0URD7</accession>
<name>A0AAE0URD7_9TELE</name>
<sequence>MRISTSKSEAMVLDRKNVACTIQAGGEFLPQVEEFKYLGVLFTSEGRMYYPSETDIVATEPSFVGGRRSVRVLGVGRRSALQLGGGRRLALLLGCGRHSALLLGCGCHSAPPLGCGQNHCCELNKFFVELQIFNDSVHGHIKMHPLLVDITDTPEFQRLRNIKQMGGIYYVFPGASHNRFEHSIGVCHLAGELVNSLKAQGQDISSEDILCVQIAGLCHDLGDKIYFSNEGHGPFSHLFEEVTMELSEKLVSEKGESEITKALKNWKWPYKGRSKEKSYLYEIVANKCTGIDVDKMDYISRDCLHLGMKSNFSHERFMMFARVCSSEKEDKMHICMRDKEAINMYELFHNRYMLHYTVCHHRVKVAIEAMITDALVAAEGYFKLGDKTISEAVLHPETYLKLTDNILMEIMRSTDKDLNSAQEIIRRIQERKLYKFVGSKIFQTKEIDHLGRAQKKVSHVVVQDWLQYIRASEHAELKEWKEWINEKKLDENDFIVKSVELNYGKKEENPIEYLRFYRKNQPNKSVELDKDEVHKITHNCRVYIFMHRFLAV</sequence>
<feature type="domain" description="HD" evidence="2">
    <location>
        <begin position="179"/>
        <end position="299"/>
    </location>
</feature>
<dbReference type="PANTHER" id="PTHR11373">
    <property type="entry name" value="DEOXYNUCLEOSIDE TRIPHOSPHATE TRIPHOSPHOHYDROLASE"/>
    <property type="match status" value="1"/>
</dbReference>
<evidence type="ECO:0000256" key="1">
    <source>
        <dbReference type="ARBA" id="ARBA00005776"/>
    </source>
</evidence>
<dbReference type="GO" id="GO:0005634">
    <property type="term" value="C:nucleus"/>
    <property type="evidence" value="ECO:0007669"/>
    <property type="project" value="TreeGrafter"/>
</dbReference>
<evidence type="ECO:0000259" key="2">
    <source>
        <dbReference type="PROSITE" id="PS51831"/>
    </source>
</evidence>
<dbReference type="InterPro" id="IPR003607">
    <property type="entry name" value="HD/PDEase_dom"/>
</dbReference>
<evidence type="ECO:0000313" key="4">
    <source>
        <dbReference type="Proteomes" id="UP001274896"/>
    </source>
</evidence>
<keyword evidence="4" id="KW-1185">Reference proteome</keyword>
<dbReference type="PROSITE" id="PS51831">
    <property type="entry name" value="HD"/>
    <property type="match status" value="1"/>
</dbReference>
<dbReference type="CDD" id="cd00077">
    <property type="entry name" value="HDc"/>
    <property type="match status" value="1"/>
</dbReference>
<evidence type="ECO:0000313" key="3">
    <source>
        <dbReference type="EMBL" id="KAK3514758.1"/>
    </source>
</evidence>
<proteinExistence type="inferred from homology"/>
<dbReference type="Gene3D" id="1.10.3210.10">
    <property type="entry name" value="Hypothetical protein af1432"/>
    <property type="match status" value="1"/>
</dbReference>
<dbReference type="AlphaFoldDB" id="A0AAE0URD7"/>
<dbReference type="GO" id="GO:0008832">
    <property type="term" value="F:dGTPase activity"/>
    <property type="evidence" value="ECO:0007669"/>
    <property type="project" value="TreeGrafter"/>
</dbReference>
<comment type="caution">
    <text evidence="3">The sequence shown here is derived from an EMBL/GenBank/DDBJ whole genome shotgun (WGS) entry which is preliminary data.</text>
</comment>
<dbReference type="SMART" id="SM00471">
    <property type="entry name" value="HDc"/>
    <property type="match status" value="1"/>
</dbReference>
<gene>
    <name evidence="3" type="ORF">QTP70_029797</name>
</gene>
<dbReference type="InterPro" id="IPR050135">
    <property type="entry name" value="dGTPase-like"/>
</dbReference>
<dbReference type="EMBL" id="JAUCMX010000021">
    <property type="protein sequence ID" value="KAK3514758.1"/>
    <property type="molecule type" value="Genomic_DNA"/>
</dbReference>
<dbReference type="SUPFAM" id="SSF109604">
    <property type="entry name" value="HD-domain/PDEase-like"/>
    <property type="match status" value="1"/>
</dbReference>
<organism evidence="3 4">
    <name type="scientific">Hemibagrus guttatus</name>
    <dbReference type="NCBI Taxonomy" id="175788"/>
    <lineage>
        <taxon>Eukaryota</taxon>
        <taxon>Metazoa</taxon>
        <taxon>Chordata</taxon>
        <taxon>Craniata</taxon>
        <taxon>Vertebrata</taxon>
        <taxon>Euteleostomi</taxon>
        <taxon>Actinopterygii</taxon>
        <taxon>Neopterygii</taxon>
        <taxon>Teleostei</taxon>
        <taxon>Ostariophysi</taxon>
        <taxon>Siluriformes</taxon>
        <taxon>Bagridae</taxon>
        <taxon>Hemibagrus</taxon>
    </lineage>
</organism>